<accession>F3ZUT5</accession>
<dbReference type="InterPro" id="IPR051906">
    <property type="entry name" value="TolC-like"/>
</dbReference>
<evidence type="ECO:0000256" key="8">
    <source>
        <dbReference type="SAM" id="Coils"/>
    </source>
</evidence>
<keyword evidence="6" id="KW-0472">Membrane</keyword>
<feature type="coiled-coil region" evidence="8">
    <location>
        <begin position="205"/>
        <end position="232"/>
    </location>
</feature>
<evidence type="ECO:0000256" key="2">
    <source>
        <dbReference type="ARBA" id="ARBA00007613"/>
    </source>
</evidence>
<evidence type="ECO:0000256" key="1">
    <source>
        <dbReference type="ARBA" id="ARBA00004442"/>
    </source>
</evidence>
<proteinExistence type="inferred from homology"/>
<dbReference type="GO" id="GO:0009279">
    <property type="term" value="C:cell outer membrane"/>
    <property type="evidence" value="ECO:0007669"/>
    <property type="project" value="UniProtKB-SubCell"/>
</dbReference>
<dbReference type="Proteomes" id="UP000018439">
    <property type="component" value="Chromosome"/>
</dbReference>
<keyword evidence="8" id="KW-0175">Coiled coil</keyword>
<evidence type="ECO:0000313" key="10">
    <source>
        <dbReference type="Proteomes" id="UP000018439"/>
    </source>
</evidence>
<keyword evidence="3" id="KW-0813">Transport</keyword>
<dbReference type="GO" id="GO:1990281">
    <property type="term" value="C:efflux pump complex"/>
    <property type="evidence" value="ECO:0007669"/>
    <property type="project" value="TreeGrafter"/>
</dbReference>
<dbReference type="AlphaFoldDB" id="F3ZUT5"/>
<keyword evidence="4" id="KW-1134">Transmembrane beta strand</keyword>
<sequence>MKYIYTCLLAFLSVGVYGQRVLSLSECREMALEHNKQSKASVIQIEKASQDIRTYRAKFFPHLSAQGNYLFNSNKYEEKTPSFQLLTFAPGEIPTPNGFVMFPSIPIEFDMNKSWFAGLSLTQPLYMGGKIRSAYQMSKIGKDMAFLNRKMSNSDVLYETDKAYWTLLKVEELVKVAQKYEEVVNHLLSDINNAFEVGMTSRNDILKVQVKLNEAKLQRRRAENAIRLAKMNLCHMIGLPLVDDVTVADQNLDSSATPLHLVQDVSLRPEYQLLSRKLDLKLQEIKLTRSDYLPQLGVVGAWNYYDAARLNDTPLFKGGSFSALFSIKVPLFQWGEGISKVKSKKAEHQMAQLQRDDASEKMMLEMTMALNQVDESKLEVEMTAEALSQAAENLKTSTEQFEVGLETLTEHLEAQTLWQKAWAENVEAMAQLRLNETNYLKASGQLEVDANH</sequence>
<dbReference type="PANTHER" id="PTHR30026:SF20">
    <property type="entry name" value="OUTER MEMBRANE PROTEIN TOLC"/>
    <property type="match status" value="1"/>
</dbReference>
<dbReference type="eggNOG" id="COG1538">
    <property type="taxonomic scope" value="Bacteria"/>
</dbReference>
<protein>
    <submittedName>
        <fullName evidence="9">Outer membrane efflux protein</fullName>
    </submittedName>
</protein>
<gene>
    <name evidence="9" type="ORF">Bcop_1191</name>
</gene>
<name>F3ZUT5_9BACE</name>
<dbReference type="GO" id="GO:0015288">
    <property type="term" value="F:porin activity"/>
    <property type="evidence" value="ECO:0007669"/>
    <property type="project" value="TreeGrafter"/>
</dbReference>
<evidence type="ECO:0000256" key="7">
    <source>
        <dbReference type="ARBA" id="ARBA00023237"/>
    </source>
</evidence>
<keyword evidence="5" id="KW-0812">Transmembrane</keyword>
<dbReference type="PANTHER" id="PTHR30026">
    <property type="entry name" value="OUTER MEMBRANE PROTEIN TOLC"/>
    <property type="match status" value="1"/>
</dbReference>
<dbReference type="Pfam" id="PF02321">
    <property type="entry name" value="OEP"/>
    <property type="match status" value="2"/>
</dbReference>
<evidence type="ECO:0000256" key="6">
    <source>
        <dbReference type="ARBA" id="ARBA00023136"/>
    </source>
</evidence>
<dbReference type="InterPro" id="IPR003423">
    <property type="entry name" value="OMP_efflux"/>
</dbReference>
<evidence type="ECO:0000256" key="5">
    <source>
        <dbReference type="ARBA" id="ARBA00022692"/>
    </source>
</evidence>
<dbReference type="EMBL" id="CM001167">
    <property type="protein sequence ID" value="EGJ71395.1"/>
    <property type="molecule type" value="Genomic_DNA"/>
</dbReference>
<comment type="similarity">
    <text evidence="2">Belongs to the outer membrane factor (OMF) (TC 1.B.17) family.</text>
</comment>
<evidence type="ECO:0000256" key="3">
    <source>
        <dbReference type="ARBA" id="ARBA00022448"/>
    </source>
</evidence>
<reference evidence="9 10" key="1">
    <citation type="journal article" date="2011" name="Stand. Genomic Sci.">
        <title>Non-contiguous finished genome sequence of Bacteroides coprosuis type strain (PC139).</title>
        <authorList>
            <person name="Land M."/>
            <person name="Held B."/>
            <person name="Gronow S."/>
            <person name="Abt B."/>
            <person name="Lucas S."/>
            <person name="Del Rio T.G."/>
            <person name="Nolan M."/>
            <person name="Tice H."/>
            <person name="Cheng J.F."/>
            <person name="Pitluck S."/>
            <person name="Liolios K."/>
            <person name="Pagani I."/>
            <person name="Ivanova N."/>
            <person name="Mavromatis K."/>
            <person name="Mikhailova N."/>
            <person name="Pati A."/>
            <person name="Tapia R."/>
            <person name="Han C."/>
            <person name="Goodwin L."/>
            <person name="Chen A."/>
            <person name="Palaniappan K."/>
            <person name="Hauser L."/>
            <person name="Brambilla E.M."/>
            <person name="Rohde M."/>
            <person name="Goker M."/>
            <person name="Detter J.C."/>
            <person name="Woyke T."/>
            <person name="Bristow J."/>
            <person name="Eisen J.A."/>
            <person name="Markowitz V."/>
            <person name="Hugenholtz P."/>
            <person name="Kyrpides N.C."/>
            <person name="Klenk H.P."/>
            <person name="Lapidus A."/>
        </authorList>
    </citation>
    <scope>NUCLEOTIDE SEQUENCE</scope>
    <source>
        <strain evidence="9 10">DSM 18011</strain>
    </source>
</reference>
<dbReference type="SUPFAM" id="SSF56954">
    <property type="entry name" value="Outer membrane efflux proteins (OEP)"/>
    <property type="match status" value="1"/>
</dbReference>
<evidence type="ECO:0000256" key="4">
    <source>
        <dbReference type="ARBA" id="ARBA00022452"/>
    </source>
</evidence>
<evidence type="ECO:0000313" key="9">
    <source>
        <dbReference type="EMBL" id="EGJ71395.1"/>
    </source>
</evidence>
<dbReference type="OrthoDB" id="9807719at2"/>
<dbReference type="HOGENOM" id="CLU_012817_12_1_10"/>
<keyword evidence="7" id="KW-0998">Cell outer membrane</keyword>
<dbReference type="STRING" id="679937.Bcop_1191"/>
<dbReference type="GO" id="GO:0015562">
    <property type="term" value="F:efflux transmembrane transporter activity"/>
    <property type="evidence" value="ECO:0007669"/>
    <property type="project" value="InterPro"/>
</dbReference>
<dbReference type="Gene3D" id="1.20.1600.10">
    <property type="entry name" value="Outer membrane efflux proteins (OEP)"/>
    <property type="match status" value="1"/>
</dbReference>
<keyword evidence="10" id="KW-1185">Reference proteome</keyword>
<organism evidence="9 10">
    <name type="scientific">Bacteroides coprosuis DSM 18011</name>
    <dbReference type="NCBI Taxonomy" id="679937"/>
    <lineage>
        <taxon>Bacteria</taxon>
        <taxon>Pseudomonadati</taxon>
        <taxon>Bacteroidota</taxon>
        <taxon>Bacteroidia</taxon>
        <taxon>Bacteroidales</taxon>
        <taxon>Bacteroidaceae</taxon>
        <taxon>Bacteroides</taxon>
    </lineage>
</organism>
<comment type="subcellular location">
    <subcellularLocation>
        <location evidence="1">Cell outer membrane</location>
    </subcellularLocation>
</comment>